<dbReference type="InterPro" id="IPR014784">
    <property type="entry name" value="Cu2_ascorb_mOase-like_C"/>
</dbReference>
<dbReference type="Gene3D" id="2.60.120.230">
    <property type="match status" value="1"/>
</dbReference>
<evidence type="ECO:0000313" key="3">
    <source>
        <dbReference type="EMBL" id="CAB4776398.1"/>
    </source>
</evidence>
<dbReference type="Gene3D" id="2.60.120.310">
    <property type="entry name" value="Copper type II, ascorbate-dependent monooxygenase, N-terminal domain"/>
    <property type="match status" value="1"/>
</dbReference>
<evidence type="ECO:0000256" key="1">
    <source>
        <dbReference type="ARBA" id="ARBA00023157"/>
    </source>
</evidence>
<organism evidence="3">
    <name type="scientific">freshwater metagenome</name>
    <dbReference type="NCBI Taxonomy" id="449393"/>
    <lineage>
        <taxon>unclassified sequences</taxon>
        <taxon>metagenomes</taxon>
        <taxon>ecological metagenomes</taxon>
    </lineage>
</organism>
<dbReference type="InterPro" id="IPR008977">
    <property type="entry name" value="PHM/PNGase_F_dom_sf"/>
</dbReference>
<dbReference type="InterPro" id="IPR036939">
    <property type="entry name" value="Cu2_ascorb_mOase_N_sf"/>
</dbReference>
<dbReference type="SUPFAM" id="SSF49742">
    <property type="entry name" value="PHM/PNGase F"/>
    <property type="match status" value="2"/>
</dbReference>
<feature type="domain" description="Copper type II ascorbate-dependent monooxygenase C-terminal" evidence="2">
    <location>
        <begin position="280"/>
        <end position="383"/>
    </location>
</feature>
<accession>A0A6J6W002</accession>
<proteinExistence type="predicted"/>
<dbReference type="InterPro" id="IPR024548">
    <property type="entry name" value="Cu2_monoox_C"/>
</dbReference>
<reference evidence="3" key="1">
    <citation type="submission" date="2020-05" db="EMBL/GenBank/DDBJ databases">
        <authorList>
            <person name="Chiriac C."/>
            <person name="Salcher M."/>
            <person name="Ghai R."/>
            <person name="Kavagutti S V."/>
        </authorList>
    </citation>
    <scope>NUCLEOTIDE SEQUENCE</scope>
</reference>
<dbReference type="Pfam" id="PF03712">
    <property type="entry name" value="Cu2_monoox_C"/>
    <property type="match status" value="1"/>
</dbReference>
<name>A0A6J6W002_9ZZZZ</name>
<dbReference type="GO" id="GO:0005507">
    <property type="term" value="F:copper ion binding"/>
    <property type="evidence" value="ECO:0007669"/>
    <property type="project" value="InterPro"/>
</dbReference>
<dbReference type="AlphaFoldDB" id="A0A6J6W002"/>
<gene>
    <name evidence="3" type="ORF">UFOPK2958_00221</name>
</gene>
<protein>
    <submittedName>
        <fullName evidence="3">Unannotated protein</fullName>
    </submittedName>
</protein>
<dbReference type="GO" id="GO:0016715">
    <property type="term" value="F:oxidoreductase activity, acting on paired donors, with incorporation or reduction of molecular oxygen, reduced ascorbate as one donor, and incorporation of one atom of oxygen"/>
    <property type="evidence" value="ECO:0007669"/>
    <property type="project" value="InterPro"/>
</dbReference>
<sequence length="394" mass="42115">MKKNSVVAILLTASLMVMGLARTPNAQSAMVPHVTTTPNVAASVTHAPTPPKDANDEYRCTWIDPKFATNQMTTKTEFIADTSKSQANKKELHHAIAYIATPSVVAQVKSLDPTGKKGWSCFSSPLGATSMGGLSALPWLYGWSPGHGADTMEAGYGISVPAGSLIVLQIHYNSLAGKKAVTSKLNVWSENTATSSRVPLTMRQYVAAPALPCVAPYNDVKKYPLCNHTASLADLAKRFGAEARSFAQTIEAVCNHGNLPLNSSSPNATSATCTWSFGENTPVTVHKIWPHMHMLGKAFTVVLCHQDATCATANAETLLVVPSYNFDNQFGYTLANPVTMTKGDYVKVTCTYSPALRKLNPQTKKLPPRYITWGDGSSDEMCLGTLIVSSGAGS</sequence>
<evidence type="ECO:0000259" key="2">
    <source>
        <dbReference type="Pfam" id="PF03712"/>
    </source>
</evidence>
<keyword evidence="1" id="KW-1015">Disulfide bond</keyword>
<dbReference type="EMBL" id="CAFAAB010000013">
    <property type="protein sequence ID" value="CAB4776398.1"/>
    <property type="molecule type" value="Genomic_DNA"/>
</dbReference>